<evidence type="ECO:0000313" key="1">
    <source>
        <dbReference type="EMBL" id="KAG2852593.1"/>
    </source>
</evidence>
<dbReference type="EMBL" id="RCMI01000525">
    <property type="protein sequence ID" value="KAG2906956.1"/>
    <property type="molecule type" value="Genomic_DNA"/>
</dbReference>
<comment type="caution">
    <text evidence="1">The sequence shown here is derived from an EMBL/GenBank/DDBJ whole genome shotgun (WGS) entry which is preliminary data.</text>
</comment>
<dbReference type="Proteomes" id="UP000735874">
    <property type="component" value="Unassembled WGS sequence"/>
</dbReference>
<organism evidence="1 3">
    <name type="scientific">Phytophthora cactorum</name>
    <dbReference type="NCBI Taxonomy" id="29920"/>
    <lineage>
        <taxon>Eukaryota</taxon>
        <taxon>Sar</taxon>
        <taxon>Stramenopiles</taxon>
        <taxon>Oomycota</taxon>
        <taxon>Peronosporomycetes</taxon>
        <taxon>Peronosporales</taxon>
        <taxon>Peronosporaceae</taxon>
        <taxon>Phytophthora</taxon>
    </lineage>
</organism>
<gene>
    <name evidence="1" type="ORF">PC113_g14892</name>
    <name evidence="2" type="ORF">PC115_g14104</name>
</gene>
<proteinExistence type="predicted"/>
<dbReference type="EMBL" id="RCMG01000532">
    <property type="protein sequence ID" value="KAG2852593.1"/>
    <property type="molecule type" value="Genomic_DNA"/>
</dbReference>
<accession>A0A8T0YQL1</accession>
<dbReference type="AlphaFoldDB" id="A0A8T0YQL1"/>
<protein>
    <submittedName>
        <fullName evidence="1">Uncharacterized protein</fullName>
    </submittedName>
</protein>
<sequence>MDRCRRSPATNAFSGTAILSMYSASLNENRTRRSGLLPAGNGVKFKGSDANRRQSFKPVAMKRLSVHRRSILRARWLHGVHPF</sequence>
<evidence type="ECO:0000313" key="3">
    <source>
        <dbReference type="Proteomes" id="UP000735874"/>
    </source>
</evidence>
<evidence type="ECO:0000313" key="2">
    <source>
        <dbReference type="EMBL" id="KAG2906956.1"/>
    </source>
</evidence>
<dbReference type="Proteomes" id="UP000774804">
    <property type="component" value="Unassembled WGS sequence"/>
</dbReference>
<reference evidence="1" key="1">
    <citation type="submission" date="2018-10" db="EMBL/GenBank/DDBJ databases">
        <title>Effector identification in a new, highly contiguous assembly of the strawberry crown rot pathogen Phytophthora cactorum.</title>
        <authorList>
            <person name="Armitage A.D."/>
            <person name="Nellist C.F."/>
            <person name="Bates H."/>
            <person name="Vickerstaff R.J."/>
            <person name="Harrison R.J."/>
        </authorList>
    </citation>
    <scope>NUCLEOTIDE SEQUENCE</scope>
    <source>
        <strain evidence="1">15-7</strain>
        <strain evidence="2">4032</strain>
    </source>
</reference>
<name>A0A8T0YQL1_9STRA</name>